<accession>A0A6C7EEH8</accession>
<keyword evidence="1" id="KW-0812">Transmembrane</keyword>
<dbReference type="SUPFAM" id="SSF141868">
    <property type="entry name" value="EAL domain-like"/>
    <property type="match status" value="1"/>
</dbReference>
<dbReference type="PANTHER" id="PTHR33121">
    <property type="entry name" value="CYCLIC DI-GMP PHOSPHODIESTERASE PDEF"/>
    <property type="match status" value="1"/>
</dbReference>
<dbReference type="InterPro" id="IPR029787">
    <property type="entry name" value="Nucleotide_cyclase"/>
</dbReference>
<feature type="transmembrane region" description="Helical" evidence="1">
    <location>
        <begin position="149"/>
        <end position="170"/>
    </location>
</feature>
<organism evidence="4 5">
    <name type="scientific">Ilumatobacter coccineus (strain NBRC 103263 / KCTC 29153 / YM16-304)</name>
    <dbReference type="NCBI Taxonomy" id="1313172"/>
    <lineage>
        <taxon>Bacteria</taxon>
        <taxon>Bacillati</taxon>
        <taxon>Actinomycetota</taxon>
        <taxon>Acidimicrobiia</taxon>
        <taxon>Acidimicrobiales</taxon>
        <taxon>Ilumatobacteraceae</taxon>
        <taxon>Ilumatobacter</taxon>
    </lineage>
</organism>
<keyword evidence="5" id="KW-1185">Reference proteome</keyword>
<dbReference type="PROSITE" id="PS50883">
    <property type="entry name" value="EAL"/>
    <property type="match status" value="1"/>
</dbReference>
<dbReference type="AlphaFoldDB" id="A0A6C7EEH8"/>
<dbReference type="Gene3D" id="3.20.20.450">
    <property type="entry name" value="EAL domain"/>
    <property type="match status" value="1"/>
</dbReference>
<evidence type="ECO:0000259" key="3">
    <source>
        <dbReference type="PROSITE" id="PS50887"/>
    </source>
</evidence>
<feature type="transmembrane region" description="Helical" evidence="1">
    <location>
        <begin position="80"/>
        <end position="96"/>
    </location>
</feature>
<dbReference type="Pfam" id="PF00563">
    <property type="entry name" value="EAL"/>
    <property type="match status" value="1"/>
</dbReference>
<evidence type="ECO:0000313" key="4">
    <source>
        <dbReference type="EMBL" id="BAN03038.1"/>
    </source>
</evidence>
<feature type="domain" description="EAL" evidence="2">
    <location>
        <begin position="354"/>
        <end position="606"/>
    </location>
</feature>
<feature type="transmembrane region" description="Helical" evidence="1">
    <location>
        <begin position="124"/>
        <end position="143"/>
    </location>
</feature>
<sequence length="629" mass="66786">MANRWFPKVRSWLALGAPLELLSPLSVARIIALVAVVTWPVGMLTGATTLAVGSVLLAASVAVTVLLMRVRVVDDEYSPLLLLTFGAMSIASISTSGGEHRAVLLSALLGTMAIFAGLFMKPSVLFPSLLIGVGSLAVVLRFTHDGMGMSNGTIMCLFAFLIATTTAMTARTARTSGLLDPETGLANFRGLADRLERRDPDRDLIVATVNLNGVAEVRDALGHHAGSELVRRAVEDLGQVMTAGVAIGRGASDDVVILVENRSELGVSTTALVDHVVQEIAAAIGSGRYLVGDIEVTLNAHVGVAISPARQNADDDPGPIELLRQAGLAAHAARGAGRLVAVWDGESTTLTVDDLELLADLRTAADRGELWLAYQPQVSAPDGRIISVEALLRWTSERHGVVSPGRFIPLAERTGLVDRLTDWVLGEALDAQARWREQGVDLTVSVNVSPLSLRSVDFGDRVEAALAARGLPPGVLMLEVTESMAFDIPEAVERLGPLRASGVRVSIDDFGTGYTSLAVLPQLPLDELKVDQMFVRDAMTSRASEAIVRSVCELGHRLGLTVVAEGVEDELLADLMTSFGVDLLQGYHFARPMPEDDLVAMIELESCSPLFAADAIEAADLVSPSDARR</sequence>
<evidence type="ECO:0000259" key="2">
    <source>
        <dbReference type="PROSITE" id="PS50883"/>
    </source>
</evidence>
<keyword evidence="1" id="KW-0472">Membrane</keyword>
<dbReference type="InterPro" id="IPR000160">
    <property type="entry name" value="GGDEF_dom"/>
</dbReference>
<feature type="domain" description="GGDEF" evidence="3">
    <location>
        <begin position="202"/>
        <end position="345"/>
    </location>
</feature>
<dbReference type="InterPro" id="IPR001633">
    <property type="entry name" value="EAL_dom"/>
</dbReference>
<dbReference type="SMART" id="SM00052">
    <property type="entry name" value="EAL"/>
    <property type="match status" value="1"/>
</dbReference>
<dbReference type="PANTHER" id="PTHR33121:SF79">
    <property type="entry name" value="CYCLIC DI-GMP PHOSPHODIESTERASE PDED-RELATED"/>
    <property type="match status" value="1"/>
</dbReference>
<dbReference type="CDD" id="cd01948">
    <property type="entry name" value="EAL"/>
    <property type="match status" value="1"/>
</dbReference>
<dbReference type="Pfam" id="PF00990">
    <property type="entry name" value="GGDEF"/>
    <property type="match status" value="1"/>
</dbReference>
<dbReference type="GO" id="GO:0071111">
    <property type="term" value="F:cyclic-guanylate-specific phosphodiesterase activity"/>
    <property type="evidence" value="ECO:0007669"/>
    <property type="project" value="InterPro"/>
</dbReference>
<dbReference type="SMART" id="SM00267">
    <property type="entry name" value="GGDEF"/>
    <property type="match status" value="1"/>
</dbReference>
<feature type="transmembrane region" description="Helical" evidence="1">
    <location>
        <begin position="47"/>
        <end position="68"/>
    </location>
</feature>
<evidence type="ECO:0000256" key="1">
    <source>
        <dbReference type="SAM" id="Phobius"/>
    </source>
</evidence>
<reference evidence="4 5" key="1">
    <citation type="journal article" date="2013" name="Int. J. Syst. Evol. Microbiol.">
        <title>Ilumatobacter nonamiense sp. nov. and Ilumatobacter coccineum sp. nov., isolated from seashore sand.</title>
        <authorList>
            <person name="Matsumoto A."/>
            <person name="Kasai H."/>
            <person name="Matsuo Y."/>
            <person name="Shizuri Y."/>
            <person name="Ichikawa N."/>
            <person name="Fujita N."/>
            <person name="Omura S."/>
            <person name="Takahashi Y."/>
        </authorList>
    </citation>
    <scope>NUCLEOTIDE SEQUENCE [LARGE SCALE GENOMIC DNA]</scope>
    <source>
        <strain evidence="5">NBRC 103263 / KCTC 29153 / YM16-304</strain>
    </source>
</reference>
<dbReference type="OrthoDB" id="23692at2"/>
<dbReference type="KEGG" id="aym:YM304_27240"/>
<proteinExistence type="predicted"/>
<dbReference type="InterPro" id="IPR035919">
    <property type="entry name" value="EAL_sf"/>
</dbReference>
<evidence type="ECO:0000313" key="5">
    <source>
        <dbReference type="Proteomes" id="UP000011863"/>
    </source>
</evidence>
<dbReference type="Gene3D" id="3.30.70.270">
    <property type="match status" value="1"/>
</dbReference>
<dbReference type="Proteomes" id="UP000011863">
    <property type="component" value="Chromosome"/>
</dbReference>
<evidence type="ECO:0008006" key="6">
    <source>
        <dbReference type="Google" id="ProtNLM"/>
    </source>
</evidence>
<dbReference type="InterPro" id="IPR050706">
    <property type="entry name" value="Cyclic-di-GMP_PDE-like"/>
</dbReference>
<dbReference type="RefSeq" id="WP_015442285.1">
    <property type="nucleotide sequence ID" value="NC_020520.1"/>
</dbReference>
<dbReference type="SUPFAM" id="SSF55073">
    <property type="entry name" value="Nucleotide cyclase"/>
    <property type="match status" value="1"/>
</dbReference>
<dbReference type="InterPro" id="IPR043128">
    <property type="entry name" value="Rev_trsase/Diguanyl_cyclase"/>
</dbReference>
<dbReference type="EMBL" id="AP012057">
    <property type="protein sequence ID" value="BAN03038.1"/>
    <property type="molecule type" value="Genomic_DNA"/>
</dbReference>
<keyword evidence="1" id="KW-1133">Transmembrane helix</keyword>
<protein>
    <recommendedName>
        <fullName evidence="6">EAL domain-containing protein</fullName>
    </recommendedName>
</protein>
<feature type="transmembrane region" description="Helical" evidence="1">
    <location>
        <begin position="21"/>
        <end position="41"/>
    </location>
</feature>
<dbReference type="PROSITE" id="PS50887">
    <property type="entry name" value="GGDEF"/>
    <property type="match status" value="1"/>
</dbReference>
<gene>
    <name evidence="4" type="ORF">YM304_27240</name>
</gene>
<name>A0A6C7EEH8_ILUCY</name>